<dbReference type="Gene3D" id="1.20.1250.20">
    <property type="entry name" value="MFS general substrate transporter like domains"/>
    <property type="match status" value="1"/>
</dbReference>
<dbReference type="EMBL" id="JAQFWP010000054">
    <property type="protein sequence ID" value="MDA2807417.1"/>
    <property type="molecule type" value="Genomic_DNA"/>
</dbReference>
<evidence type="ECO:0000256" key="6">
    <source>
        <dbReference type="ARBA" id="ARBA00023136"/>
    </source>
</evidence>
<name>A0ABT4TTC8_9ACTN</name>
<protein>
    <submittedName>
        <fullName evidence="8">MFS transporter</fullName>
    </submittedName>
</protein>
<feature type="transmembrane region" description="Helical" evidence="7">
    <location>
        <begin position="339"/>
        <end position="363"/>
    </location>
</feature>
<dbReference type="InterPro" id="IPR010290">
    <property type="entry name" value="TM_effector"/>
</dbReference>
<feature type="transmembrane region" description="Helical" evidence="7">
    <location>
        <begin position="98"/>
        <end position="123"/>
    </location>
</feature>
<sequence>MTEHAEADAGRERRGLGPVFRRFWGAYTAGNLADGMMLTALPLVAALLTSDPLLVGGLTAVRFLPWLLFGVLSGAVVDRVDRVRAMRAVALVRASAMGLLAALLATGNATIWALYAVMFTVMVCETVYDSAARAHVPVIVARDRLDVANSRMEGGRVVTEDFAGAPVAGVLFGAAAALPVATGGLAYLLSAVVLIAVPATARRVPTAEEAEGQAEVQGEGRPPRRAVLRSVAADTRVGFRYLARNRVQAGLVGLTLGLGLGFQTASSVLVLFVQQKLGVPPHLFGVFVAASAVGALAGAAVAAPLARRISKRVLITGGFVLGGLFLAAMGAMASPWAAALLWGLLGAANLTANAMGYAVLHAITPNGLFGRVEGVRKALGWGLAPVGALLGGVLGRIDLAIPVVVGGLIITAVTVVFHRAITGSVRLAEQQAD</sequence>
<comment type="caution">
    <text evidence="8">The sequence shown here is derived from an EMBL/GenBank/DDBJ whole genome shotgun (WGS) entry which is preliminary data.</text>
</comment>
<accession>A0ABT4TTC8</accession>
<keyword evidence="9" id="KW-1185">Reference proteome</keyword>
<dbReference type="InterPro" id="IPR036259">
    <property type="entry name" value="MFS_trans_sf"/>
</dbReference>
<feature type="transmembrane region" description="Helical" evidence="7">
    <location>
        <begin position="54"/>
        <end position="77"/>
    </location>
</feature>
<evidence type="ECO:0000313" key="8">
    <source>
        <dbReference type="EMBL" id="MDA2807417.1"/>
    </source>
</evidence>
<feature type="transmembrane region" description="Helical" evidence="7">
    <location>
        <begin position="399"/>
        <end position="417"/>
    </location>
</feature>
<keyword evidence="5 7" id="KW-1133">Transmembrane helix</keyword>
<keyword evidence="6 7" id="KW-0472">Membrane</keyword>
<feature type="transmembrane region" description="Helical" evidence="7">
    <location>
        <begin position="375"/>
        <end position="393"/>
    </location>
</feature>
<evidence type="ECO:0000256" key="3">
    <source>
        <dbReference type="ARBA" id="ARBA00022475"/>
    </source>
</evidence>
<evidence type="ECO:0000256" key="7">
    <source>
        <dbReference type="SAM" id="Phobius"/>
    </source>
</evidence>
<dbReference type="PANTHER" id="PTHR23513">
    <property type="entry name" value="INTEGRAL MEMBRANE EFFLUX PROTEIN-RELATED"/>
    <property type="match status" value="1"/>
</dbReference>
<keyword evidence="4 7" id="KW-0812">Transmembrane</keyword>
<dbReference type="Pfam" id="PF05977">
    <property type="entry name" value="MFS_3"/>
    <property type="match status" value="1"/>
</dbReference>
<evidence type="ECO:0000256" key="2">
    <source>
        <dbReference type="ARBA" id="ARBA00022448"/>
    </source>
</evidence>
<gene>
    <name evidence="8" type="ORF">O4U47_23115</name>
</gene>
<reference evidence="8" key="1">
    <citation type="submission" date="2023-01" db="EMBL/GenBank/DDBJ databases">
        <title>Draft genome sequence of Nocardiopsis sp. LSu2-4 isolated from halophytes.</title>
        <authorList>
            <person name="Duangmal K."/>
            <person name="Chantavorakit T."/>
        </authorList>
    </citation>
    <scope>NUCLEOTIDE SEQUENCE</scope>
    <source>
        <strain evidence="8">LSu2-4</strain>
    </source>
</reference>
<feature type="transmembrane region" description="Helical" evidence="7">
    <location>
        <begin position="23"/>
        <end position="48"/>
    </location>
</feature>
<keyword evidence="2" id="KW-0813">Transport</keyword>
<evidence type="ECO:0000313" key="9">
    <source>
        <dbReference type="Proteomes" id="UP001165685"/>
    </source>
</evidence>
<proteinExistence type="predicted"/>
<evidence type="ECO:0000256" key="4">
    <source>
        <dbReference type="ARBA" id="ARBA00022692"/>
    </source>
</evidence>
<dbReference type="PANTHER" id="PTHR23513:SF6">
    <property type="entry name" value="MAJOR FACILITATOR SUPERFAMILY ASSOCIATED DOMAIN-CONTAINING PROTEIN"/>
    <property type="match status" value="1"/>
</dbReference>
<feature type="transmembrane region" description="Helical" evidence="7">
    <location>
        <begin position="284"/>
        <end position="306"/>
    </location>
</feature>
<dbReference type="CDD" id="cd06173">
    <property type="entry name" value="MFS_MefA_like"/>
    <property type="match status" value="1"/>
</dbReference>
<organism evidence="8 9">
    <name type="scientific">Nocardiopsis suaedae</name>
    <dbReference type="NCBI Taxonomy" id="3018444"/>
    <lineage>
        <taxon>Bacteria</taxon>
        <taxon>Bacillati</taxon>
        <taxon>Actinomycetota</taxon>
        <taxon>Actinomycetes</taxon>
        <taxon>Streptosporangiales</taxon>
        <taxon>Nocardiopsidaceae</taxon>
        <taxon>Nocardiopsis</taxon>
    </lineage>
</organism>
<dbReference type="RefSeq" id="WP_270680045.1">
    <property type="nucleotide sequence ID" value="NZ_JAQFWP010000054.1"/>
</dbReference>
<feature type="transmembrane region" description="Helical" evidence="7">
    <location>
        <begin position="170"/>
        <end position="197"/>
    </location>
</feature>
<feature type="transmembrane region" description="Helical" evidence="7">
    <location>
        <begin position="313"/>
        <end position="333"/>
    </location>
</feature>
<keyword evidence="3" id="KW-1003">Cell membrane</keyword>
<dbReference type="SUPFAM" id="SSF103473">
    <property type="entry name" value="MFS general substrate transporter"/>
    <property type="match status" value="1"/>
</dbReference>
<feature type="transmembrane region" description="Helical" evidence="7">
    <location>
        <begin position="249"/>
        <end position="272"/>
    </location>
</feature>
<evidence type="ECO:0000256" key="5">
    <source>
        <dbReference type="ARBA" id="ARBA00022989"/>
    </source>
</evidence>
<evidence type="ECO:0000256" key="1">
    <source>
        <dbReference type="ARBA" id="ARBA00004651"/>
    </source>
</evidence>
<dbReference type="Proteomes" id="UP001165685">
    <property type="component" value="Unassembled WGS sequence"/>
</dbReference>
<comment type="subcellular location">
    <subcellularLocation>
        <location evidence="1">Cell membrane</location>
        <topology evidence="1">Multi-pass membrane protein</topology>
    </subcellularLocation>
</comment>